<dbReference type="EMBL" id="JADBEC010000001">
    <property type="protein sequence ID" value="MBE1505346.1"/>
    <property type="molecule type" value="Genomic_DNA"/>
</dbReference>
<dbReference type="Proteomes" id="UP000620262">
    <property type="component" value="Unassembled WGS sequence"/>
</dbReference>
<evidence type="ECO:0000313" key="2">
    <source>
        <dbReference type="Proteomes" id="UP000620262"/>
    </source>
</evidence>
<keyword evidence="2" id="KW-1185">Reference proteome</keyword>
<reference evidence="1 2" key="1">
    <citation type="submission" date="2020-10" db="EMBL/GenBank/DDBJ databases">
        <title>Sequencing the genomes of 1000 actinobacteria strains.</title>
        <authorList>
            <person name="Klenk H.-P."/>
        </authorList>
    </citation>
    <scope>NUCLEOTIDE SEQUENCE [LARGE SCALE GENOMIC DNA]</scope>
    <source>
        <strain evidence="1 2">DSM 7307</strain>
    </source>
</reference>
<sequence length="43" mass="4921">MYHENLGTKTATRRRDEVFAVSQASETPIMIEAVADRDQGLRR</sequence>
<dbReference type="RefSeq" id="WP_281401263.1">
    <property type="nucleotide sequence ID" value="NZ_BAAAVL010000006.1"/>
</dbReference>
<gene>
    <name evidence="1" type="ORF">H4W29_002527</name>
</gene>
<comment type="caution">
    <text evidence="1">The sequence shown here is derived from an EMBL/GenBank/DDBJ whole genome shotgun (WGS) entry which is preliminary data.</text>
</comment>
<accession>A0ABR9IQ82</accession>
<proteinExistence type="predicted"/>
<organism evidence="1 2">
    <name type="scientific">Rhizobium viscosum</name>
    <name type="common">Arthrobacter viscosus</name>
    <dbReference type="NCBI Taxonomy" id="1673"/>
    <lineage>
        <taxon>Bacteria</taxon>
        <taxon>Pseudomonadati</taxon>
        <taxon>Pseudomonadota</taxon>
        <taxon>Alphaproteobacteria</taxon>
        <taxon>Hyphomicrobiales</taxon>
        <taxon>Rhizobiaceae</taxon>
        <taxon>Rhizobium/Agrobacterium group</taxon>
        <taxon>Rhizobium</taxon>
    </lineage>
</organism>
<name>A0ABR9IQ82_RHIVS</name>
<evidence type="ECO:0000313" key="1">
    <source>
        <dbReference type="EMBL" id="MBE1505346.1"/>
    </source>
</evidence>
<protein>
    <submittedName>
        <fullName evidence="1">Uncharacterized protein</fullName>
    </submittedName>
</protein>